<dbReference type="AlphaFoldDB" id="A0A0K9G5M5"/>
<dbReference type="InterPro" id="IPR001261">
    <property type="entry name" value="ArgE/DapE_CS"/>
</dbReference>
<dbReference type="InterPro" id="IPR036264">
    <property type="entry name" value="Bact_exopeptidase_dim_dom"/>
</dbReference>
<dbReference type="InterPro" id="IPR011650">
    <property type="entry name" value="Peptidase_M20_dimer"/>
</dbReference>
<dbReference type="Pfam" id="PF07687">
    <property type="entry name" value="M20_dimer"/>
    <property type="match status" value="1"/>
</dbReference>
<dbReference type="InterPro" id="IPR050072">
    <property type="entry name" value="Peptidase_M20A"/>
</dbReference>
<dbReference type="OrthoDB" id="9792335at2"/>
<evidence type="ECO:0000313" key="7">
    <source>
        <dbReference type="Proteomes" id="UP000037146"/>
    </source>
</evidence>
<dbReference type="Pfam" id="PF01546">
    <property type="entry name" value="Peptidase_M20"/>
    <property type="match status" value="1"/>
</dbReference>
<dbReference type="STRING" id="1679170.AC625_24845"/>
<dbReference type="RefSeq" id="WP_049684101.1">
    <property type="nucleotide sequence ID" value="NZ_LFZW01000003.1"/>
</dbReference>
<feature type="domain" description="Peptidase M20 dimerisation" evidence="5">
    <location>
        <begin position="195"/>
        <end position="324"/>
    </location>
</feature>
<dbReference type="Gene3D" id="3.40.630.10">
    <property type="entry name" value="Zn peptidases"/>
    <property type="match status" value="2"/>
</dbReference>
<accession>A0A0K9G5M5</accession>
<dbReference type="EMBL" id="LFZW01000003">
    <property type="protein sequence ID" value="KMY41512.1"/>
    <property type="molecule type" value="Genomic_DNA"/>
</dbReference>
<dbReference type="PATRIC" id="fig|1679170.3.peg.5583"/>
<keyword evidence="4" id="KW-0862">Zinc</keyword>
<dbReference type="PANTHER" id="PTHR43808">
    <property type="entry name" value="ACETYLORNITHINE DEACETYLASE"/>
    <property type="match status" value="1"/>
</dbReference>
<dbReference type="Proteomes" id="UP000037146">
    <property type="component" value="Unassembled WGS sequence"/>
</dbReference>
<dbReference type="PROSITE" id="PS00758">
    <property type="entry name" value="ARGE_DAPE_CPG2_1"/>
    <property type="match status" value="1"/>
</dbReference>
<evidence type="ECO:0000256" key="4">
    <source>
        <dbReference type="ARBA" id="ARBA00022833"/>
    </source>
</evidence>
<evidence type="ECO:0000313" key="6">
    <source>
        <dbReference type="EMBL" id="KMY41512.1"/>
    </source>
</evidence>
<evidence type="ECO:0000259" key="5">
    <source>
        <dbReference type="Pfam" id="PF07687"/>
    </source>
</evidence>
<keyword evidence="2" id="KW-0479">Metal-binding</keyword>
<dbReference type="PANTHER" id="PTHR43808:SF32">
    <property type="entry name" value="ARGE_DAPE-RELATED DEACYLASE"/>
    <property type="match status" value="1"/>
</dbReference>
<reference evidence="7" key="1">
    <citation type="submission" date="2015-07" db="EMBL/GenBank/DDBJ databases">
        <title>Genome sequencing project for genomic taxonomy and phylogenomics of Bacillus-like bacteria.</title>
        <authorList>
            <person name="Liu B."/>
            <person name="Wang J."/>
            <person name="Zhu Y."/>
            <person name="Liu G."/>
            <person name="Chen Q."/>
            <person name="Chen Z."/>
            <person name="Lan J."/>
            <person name="Che J."/>
            <person name="Ge C."/>
            <person name="Shi H."/>
            <person name="Pan Z."/>
            <person name="Liu X."/>
        </authorList>
    </citation>
    <scope>NUCLEOTIDE SEQUENCE [LARGE SCALE GENOMIC DNA]</scope>
    <source>
        <strain evidence="7">FJAT-27997</strain>
    </source>
</reference>
<evidence type="ECO:0000256" key="3">
    <source>
        <dbReference type="ARBA" id="ARBA00022801"/>
    </source>
</evidence>
<dbReference type="InterPro" id="IPR002933">
    <property type="entry name" value="Peptidase_M20"/>
</dbReference>
<dbReference type="Gene3D" id="3.30.70.360">
    <property type="match status" value="1"/>
</dbReference>
<comment type="cofactor">
    <cofactor evidence="1">
        <name>Zn(2+)</name>
        <dbReference type="ChEBI" id="CHEBI:29105"/>
    </cofactor>
</comment>
<evidence type="ECO:0000256" key="1">
    <source>
        <dbReference type="ARBA" id="ARBA00001947"/>
    </source>
</evidence>
<dbReference type="SUPFAM" id="SSF53187">
    <property type="entry name" value="Zn-dependent exopeptidases"/>
    <property type="match status" value="1"/>
</dbReference>
<name>A0A0K9G5M5_9BACI</name>
<dbReference type="SUPFAM" id="SSF55031">
    <property type="entry name" value="Bacterial exopeptidase dimerisation domain"/>
    <property type="match status" value="1"/>
</dbReference>
<evidence type="ECO:0000256" key="2">
    <source>
        <dbReference type="ARBA" id="ARBA00022723"/>
    </source>
</evidence>
<protein>
    <recommendedName>
        <fullName evidence="5">Peptidase M20 dimerisation domain-containing protein</fullName>
    </recommendedName>
</protein>
<organism evidence="6 7">
    <name type="scientific">Peribacillus loiseleuriae</name>
    <dbReference type="NCBI Taxonomy" id="1679170"/>
    <lineage>
        <taxon>Bacteria</taxon>
        <taxon>Bacillati</taxon>
        <taxon>Bacillota</taxon>
        <taxon>Bacilli</taxon>
        <taxon>Bacillales</taxon>
        <taxon>Bacillaceae</taxon>
        <taxon>Peribacillus</taxon>
    </lineage>
</organism>
<comment type="caution">
    <text evidence="6">The sequence shown here is derived from an EMBL/GenBank/DDBJ whole genome shotgun (WGS) entry which is preliminary data.</text>
</comment>
<keyword evidence="7" id="KW-1185">Reference proteome</keyword>
<proteinExistence type="predicted"/>
<sequence>MSTRMIRQLIRSRQQELVELAASFIRIPSENPSPKFKKRSAEMGRHISRYLAAKGFLITEHHRSENALVTMVCDAPLTRVPGSRLLFCGHTDVVPAGDRSHWTFDPFSGEVRADMLLVRGASDMKGGLASLIFVAGLLQEFASTLNLKGSLGVIASPDEETGGIEVASLLDQGLIKGDACLIGEPTYPHHPNAGEKAEAWMQVNIPGQTGHGSQQPLSGISAVRRGAAAVEALTKLWELKATPPAELGQLLYNTEWFLSQRLGNPLLSQLLYRPSYNPGVIQGGTNVNVVADKCIIKVDTRVPFGMKPEFVLDVARNLVSAVAPGAVVEPMVPYTNPNWTLENRPIVRAIELGIQRVLGMEEPVFSVLLLGSSDASHFRRHGIDTVLYGPGLQHTIHGYDEQVSVESLIESAEIYAETAVKYLRSF</sequence>
<dbReference type="GO" id="GO:0046872">
    <property type="term" value="F:metal ion binding"/>
    <property type="evidence" value="ECO:0007669"/>
    <property type="project" value="UniProtKB-KW"/>
</dbReference>
<dbReference type="GO" id="GO:0016787">
    <property type="term" value="F:hydrolase activity"/>
    <property type="evidence" value="ECO:0007669"/>
    <property type="project" value="UniProtKB-KW"/>
</dbReference>
<keyword evidence="3" id="KW-0378">Hydrolase</keyword>
<gene>
    <name evidence="6" type="ORF">AC625_24845</name>
</gene>